<comment type="caution">
    <text evidence="2">The sequence shown here is derived from an EMBL/GenBank/DDBJ whole genome shotgun (WGS) entry which is preliminary data.</text>
</comment>
<organism evidence="2 3">
    <name type="scientific">Senna tora</name>
    <dbReference type="NCBI Taxonomy" id="362788"/>
    <lineage>
        <taxon>Eukaryota</taxon>
        <taxon>Viridiplantae</taxon>
        <taxon>Streptophyta</taxon>
        <taxon>Embryophyta</taxon>
        <taxon>Tracheophyta</taxon>
        <taxon>Spermatophyta</taxon>
        <taxon>Magnoliopsida</taxon>
        <taxon>eudicotyledons</taxon>
        <taxon>Gunneridae</taxon>
        <taxon>Pentapetalae</taxon>
        <taxon>rosids</taxon>
        <taxon>fabids</taxon>
        <taxon>Fabales</taxon>
        <taxon>Fabaceae</taxon>
        <taxon>Caesalpinioideae</taxon>
        <taxon>Cassia clade</taxon>
        <taxon>Senna</taxon>
    </lineage>
</organism>
<gene>
    <name evidence="2" type="ORF">G2W53_040738</name>
</gene>
<dbReference type="AlphaFoldDB" id="A0A834SDY7"/>
<accession>A0A834SDY7</accession>
<evidence type="ECO:0000256" key="1">
    <source>
        <dbReference type="SAM" id="MobiDB-lite"/>
    </source>
</evidence>
<keyword evidence="3" id="KW-1185">Reference proteome</keyword>
<reference evidence="2" key="1">
    <citation type="submission" date="2020-09" db="EMBL/GenBank/DDBJ databases">
        <title>Genome-Enabled Discovery of Anthraquinone Biosynthesis in Senna tora.</title>
        <authorList>
            <person name="Kang S.-H."/>
            <person name="Pandey R.P."/>
            <person name="Lee C.-M."/>
            <person name="Sim J.-S."/>
            <person name="Jeong J.-T."/>
            <person name="Choi B.-S."/>
            <person name="Jung M."/>
            <person name="Ginzburg D."/>
            <person name="Zhao K."/>
            <person name="Won S.Y."/>
            <person name="Oh T.-J."/>
            <person name="Yu Y."/>
            <person name="Kim N.-H."/>
            <person name="Lee O.R."/>
            <person name="Lee T.-H."/>
            <person name="Bashyal P."/>
            <person name="Kim T.-S."/>
            <person name="Lee W.-H."/>
            <person name="Kawkins C."/>
            <person name="Kim C.-K."/>
            <person name="Kim J.S."/>
            <person name="Ahn B.O."/>
            <person name="Rhee S.Y."/>
            <person name="Sohng J.K."/>
        </authorList>
    </citation>
    <scope>NUCLEOTIDE SEQUENCE</scope>
    <source>
        <tissue evidence="2">Leaf</tissue>
    </source>
</reference>
<keyword evidence="2" id="KW-0808">Transferase</keyword>
<dbReference type="GO" id="GO:0016301">
    <property type="term" value="F:kinase activity"/>
    <property type="evidence" value="ECO:0007669"/>
    <property type="project" value="UniProtKB-KW"/>
</dbReference>
<keyword evidence="2" id="KW-0418">Kinase</keyword>
<dbReference type="EMBL" id="JAAIUW010000013">
    <property type="protein sequence ID" value="KAF7801627.1"/>
    <property type="molecule type" value="Genomic_DNA"/>
</dbReference>
<dbReference type="Proteomes" id="UP000634136">
    <property type="component" value="Unassembled WGS sequence"/>
</dbReference>
<name>A0A834SDY7_9FABA</name>
<protein>
    <submittedName>
        <fullName evidence="2">FGGY carbohydrate kinase domain-containing protein</fullName>
    </submittedName>
</protein>
<evidence type="ECO:0000313" key="2">
    <source>
        <dbReference type="EMBL" id="KAF7801627.1"/>
    </source>
</evidence>
<feature type="region of interest" description="Disordered" evidence="1">
    <location>
        <begin position="1"/>
        <end position="20"/>
    </location>
</feature>
<sequence length="68" mass="7455">MFEIQPYGHPSPSAHRNMMTHSSSSMLTPILCQYVIGLFDESGKLLGSSSSPIQIWKDGAHVEGMYLG</sequence>
<dbReference type="OrthoDB" id="1676096at2759"/>
<evidence type="ECO:0000313" key="3">
    <source>
        <dbReference type="Proteomes" id="UP000634136"/>
    </source>
</evidence>
<proteinExistence type="predicted"/>